<keyword evidence="5" id="KW-1185">Reference proteome</keyword>
<sequence length="238" mass="26602">MVNKKRKPMQKAVAYYRVSTGKQGKSGLGLEAQQCAVVQYCNANDYQLLTEVVEVRSTRKYRAGLFDALDLCKHNKATLVVARLDRLGRDVELIARIFNPKSKVDVKVADNPHANRFTIHILAAVAEDQRQRISETTKEALKAARNRGVELGKNGKLVLSVANKQAAEDFARKLSPIIGRLKKRGIITGRAVCDELNKKGVPTFRPGGKWHPSSVHTLLTRINKQEQQKEHNKINSPC</sequence>
<protein>
    <submittedName>
        <fullName evidence="4">DNA invertase Pin-like site-specific DNA recombinase</fullName>
    </submittedName>
</protein>
<dbReference type="Proteomes" id="UP000245678">
    <property type="component" value="Unassembled WGS sequence"/>
</dbReference>
<name>A0A316HH65_9SPHI</name>
<comment type="caution">
    <text evidence="4">The sequence shown here is derived from an EMBL/GenBank/DDBJ whole genome shotgun (WGS) entry which is preliminary data.</text>
</comment>
<dbReference type="Gene3D" id="3.40.50.1390">
    <property type="entry name" value="Resolvase, N-terminal catalytic domain"/>
    <property type="match status" value="1"/>
</dbReference>
<keyword evidence="2" id="KW-0233">DNA recombination</keyword>
<dbReference type="PROSITE" id="PS51736">
    <property type="entry name" value="RECOMBINASES_3"/>
    <property type="match status" value="1"/>
</dbReference>
<dbReference type="SUPFAM" id="SSF53041">
    <property type="entry name" value="Resolvase-like"/>
    <property type="match status" value="1"/>
</dbReference>
<dbReference type="GO" id="GO:0000150">
    <property type="term" value="F:DNA strand exchange activity"/>
    <property type="evidence" value="ECO:0007669"/>
    <property type="project" value="InterPro"/>
</dbReference>
<accession>A0A316HH65</accession>
<feature type="domain" description="Resolvase/invertase-type recombinase catalytic" evidence="3">
    <location>
        <begin position="11"/>
        <end position="148"/>
    </location>
</feature>
<dbReference type="PANTHER" id="PTHR30461:SF2">
    <property type="entry name" value="SERINE RECOMBINASE PINE-RELATED"/>
    <property type="match status" value="1"/>
</dbReference>
<organism evidence="4 5">
    <name type="scientific">Mucilaginibacter oryzae</name>
    <dbReference type="NCBI Taxonomy" id="468058"/>
    <lineage>
        <taxon>Bacteria</taxon>
        <taxon>Pseudomonadati</taxon>
        <taxon>Bacteroidota</taxon>
        <taxon>Sphingobacteriia</taxon>
        <taxon>Sphingobacteriales</taxon>
        <taxon>Sphingobacteriaceae</taxon>
        <taxon>Mucilaginibacter</taxon>
    </lineage>
</organism>
<dbReference type="InterPro" id="IPR036162">
    <property type="entry name" value="Resolvase-like_N_sf"/>
</dbReference>
<dbReference type="EMBL" id="QGHA01000012">
    <property type="protein sequence ID" value="PWK72555.1"/>
    <property type="molecule type" value="Genomic_DNA"/>
</dbReference>
<evidence type="ECO:0000256" key="1">
    <source>
        <dbReference type="ARBA" id="ARBA00023125"/>
    </source>
</evidence>
<dbReference type="InterPro" id="IPR050639">
    <property type="entry name" value="SSR_resolvase"/>
</dbReference>
<proteinExistence type="predicted"/>
<gene>
    <name evidence="4" type="ORF">LX99_04413</name>
</gene>
<dbReference type="PANTHER" id="PTHR30461">
    <property type="entry name" value="DNA-INVERTASE FROM LAMBDOID PROPHAGE"/>
    <property type="match status" value="1"/>
</dbReference>
<evidence type="ECO:0000259" key="3">
    <source>
        <dbReference type="PROSITE" id="PS51736"/>
    </source>
</evidence>
<evidence type="ECO:0000313" key="5">
    <source>
        <dbReference type="Proteomes" id="UP000245678"/>
    </source>
</evidence>
<dbReference type="CDD" id="cd00338">
    <property type="entry name" value="Ser_Recombinase"/>
    <property type="match status" value="1"/>
</dbReference>
<dbReference type="SMART" id="SM00857">
    <property type="entry name" value="Resolvase"/>
    <property type="match status" value="1"/>
</dbReference>
<evidence type="ECO:0000313" key="4">
    <source>
        <dbReference type="EMBL" id="PWK72555.1"/>
    </source>
</evidence>
<dbReference type="AlphaFoldDB" id="A0A316HH65"/>
<dbReference type="Pfam" id="PF00239">
    <property type="entry name" value="Resolvase"/>
    <property type="match status" value="1"/>
</dbReference>
<dbReference type="InterPro" id="IPR006119">
    <property type="entry name" value="Resolv_N"/>
</dbReference>
<evidence type="ECO:0000256" key="2">
    <source>
        <dbReference type="ARBA" id="ARBA00023172"/>
    </source>
</evidence>
<reference evidence="4 5" key="1">
    <citation type="submission" date="2018-05" db="EMBL/GenBank/DDBJ databases">
        <title>Genomic Encyclopedia of Archaeal and Bacterial Type Strains, Phase II (KMG-II): from individual species to whole genera.</title>
        <authorList>
            <person name="Goeker M."/>
        </authorList>
    </citation>
    <scope>NUCLEOTIDE SEQUENCE [LARGE SCALE GENOMIC DNA]</scope>
    <source>
        <strain evidence="4 5">DSM 19975</strain>
    </source>
</reference>
<dbReference type="GO" id="GO:0003677">
    <property type="term" value="F:DNA binding"/>
    <property type="evidence" value="ECO:0007669"/>
    <property type="project" value="UniProtKB-KW"/>
</dbReference>
<keyword evidence="1" id="KW-0238">DNA-binding</keyword>